<accession>A0A376DRN6</accession>
<dbReference type="SUPFAM" id="SSF56935">
    <property type="entry name" value="Porins"/>
    <property type="match status" value="1"/>
</dbReference>
<protein>
    <submittedName>
        <fullName evidence="1">Uncharacterized protein</fullName>
    </submittedName>
</protein>
<dbReference type="InterPro" id="IPR008969">
    <property type="entry name" value="CarboxyPept-like_regulatory"/>
</dbReference>
<name>A0A376DRN6_CHRCU</name>
<reference evidence="1 2" key="1">
    <citation type="submission" date="2018-06" db="EMBL/GenBank/DDBJ databases">
        <authorList>
            <consortium name="Pathogen Informatics"/>
            <person name="Doyle S."/>
        </authorList>
    </citation>
    <scope>NUCLEOTIDE SEQUENCE [LARGE SCALE GENOMIC DNA]</scope>
    <source>
        <strain evidence="1 2">NCTC13533</strain>
    </source>
</reference>
<dbReference type="AlphaFoldDB" id="A0A376DRN6"/>
<evidence type="ECO:0000313" key="2">
    <source>
        <dbReference type="Proteomes" id="UP000255224"/>
    </source>
</evidence>
<proteinExistence type="predicted"/>
<dbReference type="SUPFAM" id="SSF49464">
    <property type="entry name" value="Carboxypeptidase regulatory domain-like"/>
    <property type="match status" value="1"/>
</dbReference>
<gene>
    <name evidence="1" type="ORF">NCTC13533_01247</name>
</gene>
<evidence type="ECO:0000313" key="1">
    <source>
        <dbReference type="EMBL" id="STC94023.1"/>
    </source>
</evidence>
<dbReference type="Proteomes" id="UP000255224">
    <property type="component" value="Unassembled WGS sequence"/>
</dbReference>
<organism evidence="1 2">
    <name type="scientific">Chryseobacterium carnipullorum</name>
    <dbReference type="NCBI Taxonomy" id="1124835"/>
    <lineage>
        <taxon>Bacteria</taxon>
        <taxon>Pseudomonadati</taxon>
        <taxon>Bacteroidota</taxon>
        <taxon>Flavobacteriia</taxon>
        <taxon>Flavobacteriales</taxon>
        <taxon>Weeksellaceae</taxon>
        <taxon>Chryseobacterium group</taxon>
        <taxon>Chryseobacterium</taxon>
    </lineage>
</organism>
<sequence>MLSVNKTEKIFSIILFFMFSFSFSQEIIIKGKVTDNQNRGIESASVLILDNNDETIAYSFSDEKGYYNLNFDKKGISGMVTLKVSSLDHTPKEIKINQESAILKDVVLEDKIETIKEIILDGKKVKINQDTTSIKVASFGNKTEQTVEDILKKLPGIEVLNDGSIKAHGKKIKKLLVEGEDLLDINYKLLSKNLDSKVLDEVQIIDNFEDNPILKKLNNSDKVAINLKLKKGLKNVWFGNVTLGSGVLSENRWKESLNLGLLKKKIKLFYFGDYNNLGEKATDLITTNVLENNQFGNDRFEYKTKSLYSIANNEPQFFSKTQSIFNNAFLNSLSFTSKLKENLSLRGVVYLTYDKQKQNSFSETVFNIENNNPISYTENNFYNNRKTLASAELELKYYPNDKNYLTNLFIFKDNPNKTSDDLIFNSDNINQSSKSKNSSFYNHFNHTYELSSNKVINNYFYFGSDRVNEKTNIFSPLLNSFLDVNSDSNLLQTASNNILYSGIKTKLITKLKRLDITNSLQAEYNSELFNNKLISDNGFLSTDYNNHVKLNQFKVISDNSIRFNFSKTFDITGNISLQNINYNYNDIHKNIFLINPSIYLNIKKTKLGSFTLSYSENSTLPEINQLTNDYQLTDYRSFSRGVNYQTPLKNTIASFAYYIYIDDKRFSINTNLFYLKSKSILNTESIITNDFSFNSLQQTFGGESYNFNFSFTNYIRKLNISSRIETNNIWNSNPVNVNSNNFSMSKGYTNKIKYSATTYFKIPVNFDFGFSYNYNQIIFNDIKNTNITKDLFLNVNYKISKTLLAESNNSLYFIFSQKYSFNNLVLSYNPIDSKLSYRLVFNNILNEKEYIYTTLNNYTNFKSKIQLVQRYLLASVKYRF</sequence>
<dbReference type="EMBL" id="UFVQ01000003">
    <property type="protein sequence ID" value="STC94023.1"/>
    <property type="molecule type" value="Genomic_DNA"/>
</dbReference>